<organism evidence="2">
    <name type="scientific">Cuerna arida</name>
    <dbReference type="NCBI Taxonomy" id="1464854"/>
    <lineage>
        <taxon>Eukaryota</taxon>
        <taxon>Metazoa</taxon>
        <taxon>Ecdysozoa</taxon>
        <taxon>Arthropoda</taxon>
        <taxon>Hexapoda</taxon>
        <taxon>Insecta</taxon>
        <taxon>Pterygota</taxon>
        <taxon>Neoptera</taxon>
        <taxon>Paraneoptera</taxon>
        <taxon>Hemiptera</taxon>
        <taxon>Auchenorrhyncha</taxon>
        <taxon>Membracoidea</taxon>
        <taxon>Cicadellidae</taxon>
        <taxon>Cicadellinae</taxon>
        <taxon>Proconiini</taxon>
        <taxon>Cuerna</taxon>
    </lineage>
</organism>
<sequence length="99" mass="9918">SGSGLGSLGGRYDISHSNGFNFNFGGKKQGNREEVSLEGLGTGSKVTSSGSGGFNFDVSKDFNLNFGGKSNKDNSGVSLQGSGTASKDTSLSSGLGSLL</sequence>
<proteinExistence type="predicted"/>
<accession>A0A1B6ERK3</accession>
<feature type="compositionally biased region" description="Polar residues" evidence="1">
    <location>
        <begin position="73"/>
        <end position="89"/>
    </location>
</feature>
<feature type="region of interest" description="Disordered" evidence="1">
    <location>
        <begin position="22"/>
        <end position="53"/>
    </location>
</feature>
<gene>
    <name evidence="2" type="ORF">g.14755</name>
</gene>
<evidence type="ECO:0000313" key="2">
    <source>
        <dbReference type="EMBL" id="JAS40527.1"/>
    </source>
</evidence>
<protein>
    <submittedName>
        <fullName evidence="2">Uncharacterized protein</fullName>
    </submittedName>
</protein>
<dbReference type="AlphaFoldDB" id="A0A1B6ERK3"/>
<feature type="non-terminal residue" evidence="2">
    <location>
        <position position="99"/>
    </location>
</feature>
<evidence type="ECO:0000256" key="1">
    <source>
        <dbReference type="SAM" id="MobiDB-lite"/>
    </source>
</evidence>
<feature type="region of interest" description="Disordered" evidence="1">
    <location>
        <begin position="70"/>
        <end position="99"/>
    </location>
</feature>
<dbReference type="EMBL" id="GECZ01029242">
    <property type="protein sequence ID" value="JAS40527.1"/>
    <property type="molecule type" value="Transcribed_RNA"/>
</dbReference>
<feature type="compositionally biased region" description="Low complexity" evidence="1">
    <location>
        <begin position="90"/>
        <end position="99"/>
    </location>
</feature>
<name>A0A1B6ERK3_9HEMI</name>
<reference evidence="2" key="1">
    <citation type="submission" date="2015-11" db="EMBL/GenBank/DDBJ databases">
        <title>De novo transcriptome assembly of four potential Pierce s Disease insect vectors from Arizona vineyards.</title>
        <authorList>
            <person name="Tassone E.E."/>
        </authorList>
    </citation>
    <scope>NUCLEOTIDE SEQUENCE</scope>
</reference>
<feature type="non-terminal residue" evidence="2">
    <location>
        <position position="1"/>
    </location>
</feature>